<dbReference type="EMBL" id="FOZU01000050">
    <property type="protein sequence ID" value="SFT23126.1"/>
    <property type="molecule type" value="Genomic_DNA"/>
</dbReference>
<dbReference type="Proteomes" id="UP000182827">
    <property type="component" value="Unassembled WGS sequence"/>
</dbReference>
<dbReference type="AlphaFoldDB" id="A0A1I6WAU0"/>
<proteinExistence type="predicted"/>
<evidence type="ECO:0000313" key="2">
    <source>
        <dbReference type="Proteomes" id="UP000182827"/>
    </source>
</evidence>
<reference evidence="2" key="1">
    <citation type="submission" date="2016-10" db="EMBL/GenBank/DDBJ databases">
        <authorList>
            <person name="Varghese N."/>
            <person name="Submissions S."/>
        </authorList>
    </citation>
    <scope>NUCLEOTIDE SEQUENCE [LARGE SCALE GENOMIC DNA]</scope>
    <source>
        <strain evidence="2">ANC 5076</strain>
    </source>
</reference>
<keyword evidence="2" id="KW-1185">Reference proteome</keyword>
<accession>A0A1I6WAU0</accession>
<organism evidence="1 2">
    <name type="scientific">Acinetobacter bohemicus</name>
    <dbReference type="NCBI Taxonomy" id="1435036"/>
    <lineage>
        <taxon>Bacteria</taxon>
        <taxon>Pseudomonadati</taxon>
        <taxon>Pseudomonadota</taxon>
        <taxon>Gammaproteobacteria</taxon>
        <taxon>Moraxellales</taxon>
        <taxon>Moraxellaceae</taxon>
        <taxon>Acinetobacter</taxon>
    </lineage>
</organism>
<protein>
    <submittedName>
        <fullName evidence="1">Uncharacterized protein</fullName>
    </submittedName>
</protein>
<evidence type="ECO:0000313" key="1">
    <source>
        <dbReference type="EMBL" id="SFT23126.1"/>
    </source>
</evidence>
<sequence>MLNLMESFTGKISHKTLINNKFSQIFMCNLQFLFSASVDLNT</sequence>
<name>A0A1I6WAU0_9GAMM</name>
<gene>
    <name evidence="1" type="ORF">SAMN05444586_105011</name>
</gene>